<reference evidence="2" key="2">
    <citation type="submission" date="2021-01" db="EMBL/GenBank/DDBJ databases">
        <authorList>
            <person name="Schikora-Tamarit M.A."/>
        </authorList>
    </citation>
    <scope>NUCLEOTIDE SEQUENCE</scope>
    <source>
        <strain evidence="2">CBS6075</strain>
    </source>
</reference>
<organism evidence="2 3">
    <name type="scientific">Ogataea philodendri</name>
    <dbReference type="NCBI Taxonomy" id="1378263"/>
    <lineage>
        <taxon>Eukaryota</taxon>
        <taxon>Fungi</taxon>
        <taxon>Dikarya</taxon>
        <taxon>Ascomycota</taxon>
        <taxon>Saccharomycotina</taxon>
        <taxon>Pichiomycetes</taxon>
        <taxon>Pichiales</taxon>
        <taxon>Pichiaceae</taxon>
        <taxon>Ogataea</taxon>
    </lineage>
</organism>
<dbReference type="Proteomes" id="UP000769157">
    <property type="component" value="Unassembled WGS sequence"/>
</dbReference>
<name>A0A9P8T9Z0_9ASCO</name>
<dbReference type="EMBL" id="JAEUBE010000042">
    <property type="protein sequence ID" value="KAH3671853.1"/>
    <property type="molecule type" value="Genomic_DNA"/>
</dbReference>
<evidence type="ECO:0000313" key="2">
    <source>
        <dbReference type="EMBL" id="KAH3671853.1"/>
    </source>
</evidence>
<dbReference type="RefSeq" id="XP_046064968.1">
    <property type="nucleotide sequence ID" value="XM_046205138.1"/>
</dbReference>
<proteinExistence type="predicted"/>
<keyword evidence="1" id="KW-0812">Transmembrane</keyword>
<protein>
    <submittedName>
        <fullName evidence="2">Uncharacterized protein</fullName>
    </submittedName>
</protein>
<reference evidence="2" key="1">
    <citation type="journal article" date="2021" name="Open Biol.">
        <title>Shared evolutionary footprints suggest mitochondrial oxidative damage underlies multiple complex I losses in fungi.</title>
        <authorList>
            <person name="Schikora-Tamarit M.A."/>
            <person name="Marcet-Houben M."/>
            <person name="Nosek J."/>
            <person name="Gabaldon T."/>
        </authorList>
    </citation>
    <scope>NUCLEOTIDE SEQUENCE</scope>
    <source>
        <strain evidence="2">CBS6075</strain>
    </source>
</reference>
<keyword evidence="3" id="KW-1185">Reference proteome</keyword>
<dbReference type="GeneID" id="70232007"/>
<comment type="caution">
    <text evidence="2">The sequence shown here is derived from an EMBL/GenBank/DDBJ whole genome shotgun (WGS) entry which is preliminary data.</text>
</comment>
<keyword evidence="1" id="KW-1133">Transmembrane helix</keyword>
<feature type="transmembrane region" description="Helical" evidence="1">
    <location>
        <begin position="80"/>
        <end position="113"/>
    </location>
</feature>
<accession>A0A9P8T9Z0</accession>
<sequence>MSDARIALMIRLEFFGSKTVMVRNLPLRLVWAISVNKDIPCSVLTFSLLKICGLALPILTSVTFLLYLASVESNLASRSLIMAFGSISSTSAAFFFLSALSAQAVLLNCLAMLTGL</sequence>
<keyword evidence="1" id="KW-0472">Membrane</keyword>
<gene>
    <name evidence="2" type="ORF">OGAPHI_000039</name>
</gene>
<feature type="transmembrane region" description="Helical" evidence="1">
    <location>
        <begin position="48"/>
        <end position="68"/>
    </location>
</feature>
<dbReference type="AlphaFoldDB" id="A0A9P8T9Z0"/>
<evidence type="ECO:0000313" key="3">
    <source>
        <dbReference type="Proteomes" id="UP000769157"/>
    </source>
</evidence>
<evidence type="ECO:0000256" key="1">
    <source>
        <dbReference type="SAM" id="Phobius"/>
    </source>
</evidence>